<dbReference type="Pfam" id="PF02021">
    <property type="entry name" value="UPF0102"/>
    <property type="match status" value="1"/>
</dbReference>
<accession>A0A2M6T0Q8</accession>
<evidence type="ECO:0000313" key="3">
    <source>
        <dbReference type="EMBL" id="PIS38909.1"/>
    </source>
</evidence>
<dbReference type="Proteomes" id="UP000229390">
    <property type="component" value="Unassembled WGS sequence"/>
</dbReference>
<dbReference type="GO" id="GO:0003676">
    <property type="term" value="F:nucleic acid binding"/>
    <property type="evidence" value="ECO:0007669"/>
    <property type="project" value="InterPro"/>
</dbReference>
<evidence type="ECO:0000256" key="2">
    <source>
        <dbReference type="HAMAP-Rule" id="MF_00048"/>
    </source>
</evidence>
<sequence length="128" mass="14633">MTGDAKQIGRSGEDMAVKYLKTKGYDILDRNFYISSSCLDKGGIDIVAKKDGVIIFVEVKTLEDSDSPFSPEEKANWRKQRKLARLGQFWLNQNRMALDVPWQIDIIAIKINRTDKRAQINHFKNAVS</sequence>
<comment type="similarity">
    <text evidence="1 2">Belongs to the UPF0102 family.</text>
</comment>
<dbReference type="EMBL" id="PEYE01000024">
    <property type="protein sequence ID" value="PIS38909.1"/>
    <property type="molecule type" value="Genomic_DNA"/>
</dbReference>
<organism evidence="3 4">
    <name type="scientific">Candidatus Nealsonbacteria bacterium CG08_land_8_20_14_0_20_43_11</name>
    <dbReference type="NCBI Taxonomy" id="1974706"/>
    <lineage>
        <taxon>Bacteria</taxon>
        <taxon>Candidatus Nealsoniibacteriota</taxon>
    </lineage>
</organism>
<dbReference type="AlphaFoldDB" id="A0A2M6T0Q8"/>
<evidence type="ECO:0000313" key="4">
    <source>
        <dbReference type="Proteomes" id="UP000229390"/>
    </source>
</evidence>
<dbReference type="InterPro" id="IPR011856">
    <property type="entry name" value="tRNA_endonuc-like_dom_sf"/>
</dbReference>
<proteinExistence type="inferred from homology"/>
<comment type="caution">
    <text evidence="3">The sequence shown here is derived from an EMBL/GenBank/DDBJ whole genome shotgun (WGS) entry which is preliminary data.</text>
</comment>
<dbReference type="InterPro" id="IPR011335">
    <property type="entry name" value="Restrct_endonuc-II-like"/>
</dbReference>
<dbReference type="InterPro" id="IPR003509">
    <property type="entry name" value="UPF0102_YraN-like"/>
</dbReference>
<dbReference type="HAMAP" id="MF_00048">
    <property type="entry name" value="UPF0102"/>
    <property type="match status" value="1"/>
</dbReference>
<dbReference type="SUPFAM" id="SSF52980">
    <property type="entry name" value="Restriction endonuclease-like"/>
    <property type="match status" value="1"/>
</dbReference>
<dbReference type="PANTHER" id="PTHR34039">
    <property type="entry name" value="UPF0102 PROTEIN YRAN"/>
    <property type="match status" value="1"/>
</dbReference>
<name>A0A2M6T0Q8_9BACT</name>
<dbReference type="Gene3D" id="3.40.1350.10">
    <property type="match status" value="1"/>
</dbReference>
<evidence type="ECO:0000256" key="1">
    <source>
        <dbReference type="ARBA" id="ARBA00006738"/>
    </source>
</evidence>
<dbReference type="PANTHER" id="PTHR34039:SF1">
    <property type="entry name" value="UPF0102 PROTEIN YRAN"/>
    <property type="match status" value="1"/>
</dbReference>
<gene>
    <name evidence="3" type="ORF">COT34_01245</name>
</gene>
<protein>
    <recommendedName>
        <fullName evidence="2">UPF0102 protein COT34_01245</fullName>
    </recommendedName>
</protein>
<reference evidence="4" key="1">
    <citation type="submission" date="2017-09" db="EMBL/GenBank/DDBJ databases">
        <title>Depth-based differentiation of microbial function through sediment-hosted aquifers and enrichment of novel symbionts in the deep terrestrial subsurface.</title>
        <authorList>
            <person name="Probst A.J."/>
            <person name="Ladd B."/>
            <person name="Jarett J.K."/>
            <person name="Geller-Mcgrath D.E."/>
            <person name="Sieber C.M.K."/>
            <person name="Emerson J.B."/>
            <person name="Anantharaman K."/>
            <person name="Thomas B.C."/>
            <person name="Malmstrom R."/>
            <person name="Stieglmeier M."/>
            <person name="Klingl A."/>
            <person name="Woyke T."/>
            <person name="Ryan C.M."/>
            <person name="Banfield J.F."/>
        </authorList>
    </citation>
    <scope>NUCLEOTIDE SEQUENCE [LARGE SCALE GENOMIC DNA]</scope>
</reference>